<reference evidence="1 2" key="1">
    <citation type="submission" date="2018-08" db="EMBL/GenBank/DDBJ databases">
        <title>Genome and evolution of the arbuscular mycorrhizal fungus Diversispora epigaea (formerly Glomus versiforme) and its bacterial endosymbionts.</title>
        <authorList>
            <person name="Sun X."/>
            <person name="Fei Z."/>
            <person name="Harrison M."/>
        </authorList>
    </citation>
    <scope>NUCLEOTIDE SEQUENCE [LARGE SCALE GENOMIC DNA]</scope>
    <source>
        <strain evidence="1 2">IT104</strain>
    </source>
</reference>
<comment type="caution">
    <text evidence="1">The sequence shown here is derived from an EMBL/GenBank/DDBJ whole genome shotgun (WGS) entry which is preliminary data.</text>
</comment>
<protein>
    <submittedName>
        <fullName evidence="1">Uncharacterized protein</fullName>
    </submittedName>
</protein>
<evidence type="ECO:0000313" key="1">
    <source>
        <dbReference type="EMBL" id="RHZ64835.1"/>
    </source>
</evidence>
<dbReference type="AlphaFoldDB" id="A0A397HNT2"/>
<organism evidence="1 2">
    <name type="scientific">Diversispora epigaea</name>
    <dbReference type="NCBI Taxonomy" id="1348612"/>
    <lineage>
        <taxon>Eukaryota</taxon>
        <taxon>Fungi</taxon>
        <taxon>Fungi incertae sedis</taxon>
        <taxon>Mucoromycota</taxon>
        <taxon>Glomeromycotina</taxon>
        <taxon>Glomeromycetes</taxon>
        <taxon>Diversisporales</taxon>
        <taxon>Diversisporaceae</taxon>
        <taxon>Diversispora</taxon>
    </lineage>
</organism>
<gene>
    <name evidence="1" type="ORF">Glove_320g3</name>
</gene>
<sequence>MTRFQQAFRSQKELLQKLAIPTTNNMIIYDIIKNRITTSCHKEERGEKEERKFKAKEATVVEEEMAVEEERCCCWCWETEYQYFLEHHFNYRDQNFPECWISTTEKMFMCYWEERRRRQLGGS</sequence>
<keyword evidence="2" id="KW-1185">Reference proteome</keyword>
<dbReference type="Proteomes" id="UP000266861">
    <property type="component" value="Unassembled WGS sequence"/>
</dbReference>
<evidence type="ECO:0000313" key="2">
    <source>
        <dbReference type="Proteomes" id="UP000266861"/>
    </source>
</evidence>
<proteinExistence type="predicted"/>
<dbReference type="EMBL" id="PQFF01000292">
    <property type="protein sequence ID" value="RHZ64835.1"/>
    <property type="molecule type" value="Genomic_DNA"/>
</dbReference>
<name>A0A397HNT2_9GLOM</name>
<accession>A0A397HNT2</accession>